<dbReference type="EMBL" id="LDJX01000001">
    <property type="protein sequence ID" value="KPM33411.1"/>
    <property type="molecule type" value="Genomic_DNA"/>
</dbReference>
<reference evidence="1 2" key="1">
    <citation type="submission" date="2015-09" db="EMBL/GenBank/DDBJ databases">
        <title>Genome sequence of the marine flavobacterium Croceitalea dokdonensis DOKDO 023 that contains proton- and sodium-pumping rhodopsins.</title>
        <authorList>
            <person name="Kwon S.-K."/>
            <person name="Lee H.K."/>
            <person name="Kwak M.-J."/>
            <person name="Kim J.F."/>
        </authorList>
    </citation>
    <scope>NUCLEOTIDE SEQUENCE [LARGE SCALE GENOMIC DNA]</scope>
    <source>
        <strain evidence="1 2">DOKDO 023</strain>
    </source>
</reference>
<keyword evidence="2" id="KW-1185">Reference proteome</keyword>
<gene>
    <name evidence="1" type="ORF">I595_314</name>
</gene>
<protein>
    <recommendedName>
        <fullName evidence="3">TonB C-terminal domain-containing protein</fullName>
    </recommendedName>
</protein>
<evidence type="ECO:0000313" key="2">
    <source>
        <dbReference type="Proteomes" id="UP000050280"/>
    </source>
</evidence>
<dbReference type="RefSeq" id="WP_157449617.1">
    <property type="nucleotide sequence ID" value="NZ_LDJX01000001.1"/>
</dbReference>
<dbReference type="OrthoDB" id="883593at2"/>
<comment type="caution">
    <text evidence="1">The sequence shown here is derived from an EMBL/GenBank/DDBJ whole genome shotgun (WGS) entry which is preliminary data.</text>
</comment>
<accession>A0A0P7B428</accession>
<sequence length="143" mass="16632">MKNNVGDINFDSQIDDPTFEVCDENRVFQYYSVGTSYIGERKAMREEIFNNIKDINLSFEGKGGYLTFRFLVNCKGKTDRFRFKSVNADLQKNEFPLSDIKMLEKVVRGLKKWMPGVLNDGTPVDSYYQINFKIENGHITDIF</sequence>
<evidence type="ECO:0000313" key="1">
    <source>
        <dbReference type="EMBL" id="KPM33411.1"/>
    </source>
</evidence>
<dbReference type="STRING" id="1300341.I595_314"/>
<name>A0A0P7B428_9FLAO</name>
<dbReference type="AlphaFoldDB" id="A0A0P7B428"/>
<evidence type="ECO:0008006" key="3">
    <source>
        <dbReference type="Google" id="ProtNLM"/>
    </source>
</evidence>
<proteinExistence type="predicted"/>
<organism evidence="1 2">
    <name type="scientific">Croceitalea dokdonensis DOKDO 023</name>
    <dbReference type="NCBI Taxonomy" id="1300341"/>
    <lineage>
        <taxon>Bacteria</taxon>
        <taxon>Pseudomonadati</taxon>
        <taxon>Bacteroidota</taxon>
        <taxon>Flavobacteriia</taxon>
        <taxon>Flavobacteriales</taxon>
        <taxon>Flavobacteriaceae</taxon>
        <taxon>Croceitalea</taxon>
    </lineage>
</organism>
<dbReference type="Proteomes" id="UP000050280">
    <property type="component" value="Unassembled WGS sequence"/>
</dbReference>